<dbReference type="PANTHER" id="PTHR36740:SF1">
    <property type="entry name" value="PRC-BARREL DOMAIN-CONTAINING PROTEIN"/>
    <property type="match status" value="1"/>
</dbReference>
<evidence type="ECO:0000313" key="1">
    <source>
        <dbReference type="Proteomes" id="UP000515121"/>
    </source>
</evidence>
<dbReference type="OrthoDB" id="539916at2759"/>
<dbReference type="Proteomes" id="UP000515121">
    <property type="component" value="Unplaced"/>
</dbReference>
<accession>A0A6P5X2U2</accession>
<dbReference type="GeneID" id="111279731"/>
<reference evidence="2" key="1">
    <citation type="submission" date="2025-08" db="UniProtKB">
        <authorList>
            <consortium name="RefSeq"/>
        </authorList>
    </citation>
    <scope>IDENTIFICATION</scope>
    <source>
        <tissue evidence="2">Fruit stalk</tissue>
    </source>
</reference>
<keyword evidence="1" id="KW-1185">Reference proteome</keyword>
<dbReference type="AlphaFoldDB" id="A0A6P5X2U2"/>
<gene>
    <name evidence="2" type="primary">LOC111279731</name>
</gene>
<dbReference type="RefSeq" id="XP_022722493.1">
    <property type="nucleotide sequence ID" value="XM_022866758.1"/>
</dbReference>
<dbReference type="SUPFAM" id="SSF50346">
    <property type="entry name" value="PRC-barrel domain"/>
    <property type="match status" value="2"/>
</dbReference>
<dbReference type="PANTHER" id="PTHR36740">
    <property type="entry name" value="PRC DOMAIN-CONTAINING PROTEIN"/>
    <property type="match status" value="1"/>
</dbReference>
<protein>
    <submittedName>
        <fullName evidence="2">Uncharacterized protein LOC111279731</fullName>
    </submittedName>
</protein>
<name>A0A6P5X2U2_DURZI</name>
<evidence type="ECO:0000313" key="2">
    <source>
        <dbReference type="RefSeq" id="XP_022722493.1"/>
    </source>
</evidence>
<organism evidence="1 2">
    <name type="scientific">Durio zibethinus</name>
    <name type="common">Durian</name>
    <dbReference type="NCBI Taxonomy" id="66656"/>
    <lineage>
        <taxon>Eukaryota</taxon>
        <taxon>Viridiplantae</taxon>
        <taxon>Streptophyta</taxon>
        <taxon>Embryophyta</taxon>
        <taxon>Tracheophyta</taxon>
        <taxon>Spermatophyta</taxon>
        <taxon>Magnoliopsida</taxon>
        <taxon>eudicotyledons</taxon>
        <taxon>Gunneridae</taxon>
        <taxon>Pentapetalae</taxon>
        <taxon>rosids</taxon>
        <taxon>malvids</taxon>
        <taxon>Malvales</taxon>
        <taxon>Malvaceae</taxon>
        <taxon>Helicteroideae</taxon>
        <taxon>Durio</taxon>
    </lineage>
</organism>
<dbReference type="KEGG" id="dzi:111279731"/>
<sequence>MCNCVLWSPLPFSIIKLGNSTLNSSRIPGTHFPFIKNNGRIQLFECSMKATQSPRSGSEGERYGHLEFEDKGNNELELQRRRIDASLEKISDEELKGEKGSGKSGDELVKMESRRRQVMKRSNMVAKQVISIQSAQSLGFVSQLWVDTASWLVLVVEVRPSLLAGESERFLLQDVNKVGDVVLVEDERVTENDFKMIRLETLVGYRVVTPRRRNIGKVRGYTFNINSGAVESLELDSFGISIIPSSLVSTYALLVEDVLEVIADTVVVDEAAASRIQRLTKGFLDAHNAGISIEEHTEYADGEGAIRFGDGGRTRRGFCRQKSHSKVREAEDDWEHPMDYL</sequence>
<dbReference type="Gene3D" id="2.30.30.240">
    <property type="entry name" value="PRC-barrel domain"/>
    <property type="match status" value="1"/>
</dbReference>
<dbReference type="InterPro" id="IPR011033">
    <property type="entry name" value="PRC_barrel-like_sf"/>
</dbReference>
<proteinExistence type="predicted"/>